<dbReference type="PROSITE" id="PS51257">
    <property type="entry name" value="PROKAR_LIPOPROTEIN"/>
    <property type="match status" value="1"/>
</dbReference>
<evidence type="ECO:0008006" key="3">
    <source>
        <dbReference type="Google" id="ProtNLM"/>
    </source>
</evidence>
<sequence length="131" mass="15152">MKRVTIVVFCLLWLTSCQLVGYKATKLFITPVDNDHYLITIDSFKGEYEGELLVEDPQIFKITAEVESGDVLFELYSPLNEELIYTGYVDSGKILEEEINMVLFSGQYKWIIQSSKAKEVKIELKFSEKEH</sequence>
<dbReference type="AlphaFoldDB" id="A0A6A7K8C3"/>
<name>A0A6A7K8C3_9FIRM</name>
<comment type="caution">
    <text evidence="1">The sequence shown here is derived from an EMBL/GenBank/DDBJ whole genome shotgun (WGS) entry which is preliminary data.</text>
</comment>
<protein>
    <recommendedName>
        <fullName evidence="3">Lipoprotein</fullName>
    </recommendedName>
</protein>
<dbReference type="RefSeq" id="WP_152802973.1">
    <property type="nucleotide sequence ID" value="NZ_WHNX01000008.1"/>
</dbReference>
<reference evidence="1 2" key="1">
    <citation type="submission" date="2019-10" db="EMBL/GenBank/DDBJ databases">
        <title>Alkalibaculum tamaniensis sp.nov., a new alkaliphilic acetogen, isolated on methoxylated aromatics from a mud volcano.</title>
        <authorList>
            <person name="Khomyakova M.A."/>
            <person name="Merkel A.Y."/>
            <person name="Bonch-Osmolovskaya E.A."/>
            <person name="Slobodkin A.I."/>
        </authorList>
    </citation>
    <scope>NUCLEOTIDE SEQUENCE [LARGE SCALE GENOMIC DNA]</scope>
    <source>
        <strain evidence="1 2">M08DMB</strain>
    </source>
</reference>
<evidence type="ECO:0000313" key="2">
    <source>
        <dbReference type="Proteomes" id="UP000440004"/>
    </source>
</evidence>
<dbReference type="Proteomes" id="UP000440004">
    <property type="component" value="Unassembled WGS sequence"/>
</dbReference>
<evidence type="ECO:0000313" key="1">
    <source>
        <dbReference type="EMBL" id="MPW25457.1"/>
    </source>
</evidence>
<keyword evidence="2" id="KW-1185">Reference proteome</keyword>
<proteinExistence type="predicted"/>
<accession>A0A6A7K8C3</accession>
<organism evidence="1 2">
    <name type="scientific">Alkalibaculum sporogenes</name>
    <dbReference type="NCBI Taxonomy" id="2655001"/>
    <lineage>
        <taxon>Bacteria</taxon>
        <taxon>Bacillati</taxon>
        <taxon>Bacillota</taxon>
        <taxon>Clostridia</taxon>
        <taxon>Eubacteriales</taxon>
        <taxon>Eubacteriaceae</taxon>
        <taxon>Alkalibaculum</taxon>
    </lineage>
</organism>
<dbReference type="EMBL" id="WHNX01000008">
    <property type="protein sequence ID" value="MPW25457.1"/>
    <property type="molecule type" value="Genomic_DNA"/>
</dbReference>
<gene>
    <name evidence="1" type="ORF">GC105_06620</name>
</gene>